<feature type="non-terminal residue" evidence="2">
    <location>
        <position position="1"/>
    </location>
</feature>
<dbReference type="AlphaFoldDB" id="A0AAV6MZ76"/>
<dbReference type="EMBL" id="JAGKQH010000010">
    <property type="protein sequence ID" value="KAG6589557.1"/>
    <property type="molecule type" value="Genomic_DNA"/>
</dbReference>
<dbReference type="PANTHER" id="PTHR12121">
    <property type="entry name" value="CARBON CATABOLITE REPRESSOR PROTEIN 4"/>
    <property type="match status" value="1"/>
</dbReference>
<organism evidence="2 3">
    <name type="scientific">Cucurbita argyrosperma subsp. sororia</name>
    <dbReference type="NCBI Taxonomy" id="37648"/>
    <lineage>
        <taxon>Eukaryota</taxon>
        <taxon>Viridiplantae</taxon>
        <taxon>Streptophyta</taxon>
        <taxon>Embryophyta</taxon>
        <taxon>Tracheophyta</taxon>
        <taxon>Spermatophyta</taxon>
        <taxon>Magnoliopsida</taxon>
        <taxon>eudicotyledons</taxon>
        <taxon>Gunneridae</taxon>
        <taxon>Pentapetalae</taxon>
        <taxon>rosids</taxon>
        <taxon>fabids</taxon>
        <taxon>Cucurbitales</taxon>
        <taxon>Cucurbitaceae</taxon>
        <taxon>Cucurbiteae</taxon>
        <taxon>Cucurbita</taxon>
    </lineage>
</organism>
<accession>A0AAV6MZ76</accession>
<dbReference type="InterPro" id="IPR050410">
    <property type="entry name" value="CCR4/nocturin_mRNA_transcr"/>
</dbReference>
<name>A0AAV6MZ76_9ROSI</name>
<protein>
    <submittedName>
        <fullName evidence="2">Carbon catabolite repressor protein 4-like 3</fullName>
    </submittedName>
</protein>
<sequence>MATTFLSSCPFLRHHSHFRKSSSFCCSNDAEASSTSSLPKSTSCSYTRRWYNPSIRRQLNEGVEIVRHWIEADQPSASEEKFSVVSYNILAERNAWKHRGLYTNVPLPYLKWNHRKRVICEELLMWNPDIICLQEVDKFFDVSEIMDKAGYVGSYTRRTGDAIDGCAIFWKAHKFRLIDEESIEFKRFNLRDNVAQLSVLEMSKVKSRKLMIGNIHVLYNPSRGDVKLGQIRYLLSRAEILSEKWSNLPFVLAGDFNSTPESAIYKFLSSSELNFMSYDRRELSGQSGCHPAEVLGVKKESWRPFFCLGSQTKGFWTEEEVKVAAGSADSQVVGNPFRLTSSYATLKGPTTTRGATGEPLATSYHSKFLGTVDYIWYSDGLIPTRVVDTLPIDILLRTGGLPCEKVGSDHLPLVSEIAFTKTSDESNTNSQ</sequence>
<gene>
    <name evidence="2" type="primary">CCR4-3</name>
    <name evidence="2" type="ORF">SDJN03_14980</name>
</gene>
<reference evidence="2 3" key="1">
    <citation type="journal article" date="2021" name="Hortic Res">
        <title>The domestication of Cucurbita argyrosperma as revealed by the genome of its wild relative.</title>
        <authorList>
            <person name="Barrera-Redondo J."/>
            <person name="Sanchez-de la Vega G."/>
            <person name="Aguirre-Liguori J.A."/>
            <person name="Castellanos-Morales G."/>
            <person name="Gutierrez-Guerrero Y.T."/>
            <person name="Aguirre-Dugua X."/>
            <person name="Aguirre-Planter E."/>
            <person name="Tenaillon M.I."/>
            <person name="Lira-Saade R."/>
            <person name="Eguiarte L.E."/>
        </authorList>
    </citation>
    <scope>NUCLEOTIDE SEQUENCE [LARGE SCALE GENOMIC DNA]</scope>
    <source>
        <strain evidence="2">JBR-2021</strain>
    </source>
</reference>
<comment type="caution">
    <text evidence="2">The sequence shown here is derived from an EMBL/GenBank/DDBJ whole genome shotgun (WGS) entry which is preliminary data.</text>
</comment>
<dbReference type="InterPro" id="IPR005135">
    <property type="entry name" value="Endo/exonuclease/phosphatase"/>
</dbReference>
<keyword evidence="3" id="KW-1185">Reference proteome</keyword>
<dbReference type="Pfam" id="PF03372">
    <property type="entry name" value="Exo_endo_phos"/>
    <property type="match status" value="1"/>
</dbReference>
<proteinExistence type="predicted"/>
<feature type="domain" description="Endonuclease/exonuclease/phosphatase" evidence="1">
    <location>
        <begin position="86"/>
        <end position="410"/>
    </location>
</feature>
<dbReference type="Proteomes" id="UP000685013">
    <property type="component" value="Chromosome 10"/>
</dbReference>
<evidence type="ECO:0000313" key="2">
    <source>
        <dbReference type="EMBL" id="KAG6589557.1"/>
    </source>
</evidence>
<dbReference type="PANTHER" id="PTHR12121:SF82">
    <property type="entry name" value="CARBON CATABOLITE REPRESSOR PROTEIN 4 HOMOLOG 3"/>
    <property type="match status" value="1"/>
</dbReference>
<evidence type="ECO:0000259" key="1">
    <source>
        <dbReference type="Pfam" id="PF03372"/>
    </source>
</evidence>
<dbReference type="GO" id="GO:0000175">
    <property type="term" value="F:3'-5'-RNA exonuclease activity"/>
    <property type="evidence" value="ECO:0007669"/>
    <property type="project" value="TreeGrafter"/>
</dbReference>
<evidence type="ECO:0000313" key="3">
    <source>
        <dbReference type="Proteomes" id="UP000685013"/>
    </source>
</evidence>